<reference evidence="2" key="1">
    <citation type="submission" date="2016-11" db="UniProtKB">
        <authorList>
            <consortium name="WormBaseParasite"/>
        </authorList>
    </citation>
    <scope>IDENTIFICATION</scope>
</reference>
<evidence type="ECO:0000313" key="1">
    <source>
        <dbReference type="Proteomes" id="UP000095287"/>
    </source>
</evidence>
<keyword evidence="1" id="KW-1185">Reference proteome</keyword>
<proteinExistence type="predicted"/>
<accession>A0A1I7YL03</accession>
<protein>
    <submittedName>
        <fullName evidence="2">Clindamycin resistance transfer factor btgA</fullName>
    </submittedName>
</protein>
<dbReference type="AlphaFoldDB" id="A0A1I7YL03"/>
<name>A0A1I7YL03_9BILA</name>
<organism evidence="1 2">
    <name type="scientific">Steinernema glaseri</name>
    <dbReference type="NCBI Taxonomy" id="37863"/>
    <lineage>
        <taxon>Eukaryota</taxon>
        <taxon>Metazoa</taxon>
        <taxon>Ecdysozoa</taxon>
        <taxon>Nematoda</taxon>
        <taxon>Chromadorea</taxon>
        <taxon>Rhabditida</taxon>
        <taxon>Tylenchina</taxon>
        <taxon>Panagrolaimomorpha</taxon>
        <taxon>Strongyloidoidea</taxon>
        <taxon>Steinernematidae</taxon>
        <taxon>Steinernema</taxon>
    </lineage>
</organism>
<dbReference type="WBParaSite" id="L893_g17412.t1">
    <property type="protein sequence ID" value="L893_g17412.t1"/>
    <property type="gene ID" value="L893_g17412"/>
</dbReference>
<evidence type="ECO:0000313" key="2">
    <source>
        <dbReference type="WBParaSite" id="L893_g17412.t1"/>
    </source>
</evidence>
<dbReference type="Proteomes" id="UP000095287">
    <property type="component" value="Unplaced"/>
</dbReference>
<sequence>MSGELEDEVKLLRMCANLNASQLKKLKAQIEETDKNISDQLTGKSYAKRKEEQKELLTKMIGANYEVLKMHNEVTDKILEFSKFLQGYGDRVLAHNKEVNDLINRAKEFEKIRDKTIAAACIEKVGAAAPGNFNPQGGQSTTVAIKHLSPRSRAAEGEAAYENEKRLNQLSEQATLTQHRETVNDYESFYEKFKNSLGKR</sequence>